<keyword evidence="3" id="KW-1185">Reference proteome</keyword>
<sequence>MSGVLEMDFMNPSREELRGRSDDTDGESFHKEALKVLASDDQRDRAMFSGVTNQPVIVAADIASSATLPDLIPDAWRPHLTKLILHAVEDD</sequence>
<name>A0ABV7P3Z6_9PSEU</name>
<dbReference type="Proteomes" id="UP001595645">
    <property type="component" value="Unassembled WGS sequence"/>
</dbReference>
<comment type="caution">
    <text evidence="2">The sequence shown here is derived from an EMBL/GenBank/DDBJ whole genome shotgun (WGS) entry which is preliminary data.</text>
</comment>
<protein>
    <submittedName>
        <fullName evidence="2">Uncharacterized protein</fullName>
    </submittedName>
</protein>
<reference evidence="3" key="1">
    <citation type="journal article" date="2019" name="Int. J. Syst. Evol. Microbiol.">
        <title>The Global Catalogue of Microorganisms (GCM) 10K type strain sequencing project: providing services to taxonomists for standard genome sequencing and annotation.</title>
        <authorList>
            <consortium name="The Broad Institute Genomics Platform"/>
            <consortium name="The Broad Institute Genome Sequencing Center for Infectious Disease"/>
            <person name="Wu L."/>
            <person name="Ma J."/>
        </authorList>
    </citation>
    <scope>NUCLEOTIDE SEQUENCE [LARGE SCALE GENOMIC DNA]</scope>
    <source>
        <strain evidence="3">CGMCC 4.7676</strain>
    </source>
</reference>
<evidence type="ECO:0000313" key="3">
    <source>
        <dbReference type="Proteomes" id="UP001595645"/>
    </source>
</evidence>
<accession>A0ABV7P3Z6</accession>
<evidence type="ECO:0000256" key="1">
    <source>
        <dbReference type="SAM" id="MobiDB-lite"/>
    </source>
</evidence>
<feature type="region of interest" description="Disordered" evidence="1">
    <location>
        <begin position="1"/>
        <end position="26"/>
    </location>
</feature>
<organism evidence="2 3">
    <name type="scientific">Amycolatopsis speibonae</name>
    <dbReference type="NCBI Taxonomy" id="1450224"/>
    <lineage>
        <taxon>Bacteria</taxon>
        <taxon>Bacillati</taxon>
        <taxon>Actinomycetota</taxon>
        <taxon>Actinomycetes</taxon>
        <taxon>Pseudonocardiales</taxon>
        <taxon>Pseudonocardiaceae</taxon>
        <taxon>Amycolatopsis</taxon>
    </lineage>
</organism>
<evidence type="ECO:0000313" key="2">
    <source>
        <dbReference type="EMBL" id="MFC3453178.1"/>
    </source>
</evidence>
<dbReference type="EMBL" id="JBHRWK010000045">
    <property type="protein sequence ID" value="MFC3453178.1"/>
    <property type="molecule type" value="Genomic_DNA"/>
</dbReference>
<dbReference type="RefSeq" id="WP_378241942.1">
    <property type="nucleotide sequence ID" value="NZ_JBHRWK010000045.1"/>
</dbReference>
<proteinExistence type="predicted"/>
<gene>
    <name evidence="2" type="ORF">ACFOSH_27400</name>
</gene>
<feature type="compositionally biased region" description="Basic and acidic residues" evidence="1">
    <location>
        <begin position="13"/>
        <end position="26"/>
    </location>
</feature>